<evidence type="ECO:0000313" key="1">
    <source>
        <dbReference type="EMBL" id="GFY60030.1"/>
    </source>
</evidence>
<reference evidence="1" key="1">
    <citation type="submission" date="2020-08" db="EMBL/GenBank/DDBJ databases">
        <title>Multicomponent nature underlies the extraordinary mechanical properties of spider dragline silk.</title>
        <authorList>
            <person name="Kono N."/>
            <person name="Nakamura H."/>
            <person name="Mori M."/>
            <person name="Yoshida Y."/>
            <person name="Ohtoshi R."/>
            <person name="Malay A.D."/>
            <person name="Moran D.A.P."/>
            <person name="Tomita M."/>
            <person name="Numata K."/>
            <person name="Arakawa K."/>
        </authorList>
    </citation>
    <scope>NUCLEOTIDE SEQUENCE</scope>
</reference>
<dbReference type="Proteomes" id="UP000886998">
    <property type="component" value="Unassembled WGS sequence"/>
</dbReference>
<evidence type="ECO:0000313" key="2">
    <source>
        <dbReference type="Proteomes" id="UP000886998"/>
    </source>
</evidence>
<sequence>MKNQMRANKYEPTVQEVELIEANPNYAHVKLGDERETTVSIRYLAPSRLSSAFRNCRYFAGFHVNGAIGSLRARSFLHSHTGHERSKIDALLATLPLQALGLAMFGAPISGESCSLFELSFIYLLVNNSNLSIACSLS</sequence>
<dbReference type="EMBL" id="BMAV01012939">
    <property type="protein sequence ID" value="GFY60030.1"/>
    <property type="molecule type" value="Genomic_DNA"/>
</dbReference>
<name>A0A8X7C8M1_9ARAC</name>
<comment type="caution">
    <text evidence="1">The sequence shown here is derived from an EMBL/GenBank/DDBJ whole genome shotgun (WGS) entry which is preliminary data.</text>
</comment>
<proteinExistence type="predicted"/>
<organism evidence="1 2">
    <name type="scientific">Trichonephila inaurata madagascariensis</name>
    <dbReference type="NCBI Taxonomy" id="2747483"/>
    <lineage>
        <taxon>Eukaryota</taxon>
        <taxon>Metazoa</taxon>
        <taxon>Ecdysozoa</taxon>
        <taxon>Arthropoda</taxon>
        <taxon>Chelicerata</taxon>
        <taxon>Arachnida</taxon>
        <taxon>Araneae</taxon>
        <taxon>Araneomorphae</taxon>
        <taxon>Entelegynae</taxon>
        <taxon>Araneoidea</taxon>
        <taxon>Nephilidae</taxon>
        <taxon>Trichonephila</taxon>
        <taxon>Trichonephila inaurata</taxon>
    </lineage>
</organism>
<protein>
    <submittedName>
        <fullName evidence="1">Uncharacterized protein</fullName>
    </submittedName>
</protein>
<keyword evidence="2" id="KW-1185">Reference proteome</keyword>
<dbReference type="AlphaFoldDB" id="A0A8X7C8M1"/>
<gene>
    <name evidence="1" type="ORF">TNIN_43631</name>
</gene>
<accession>A0A8X7C8M1</accession>